<dbReference type="STRING" id="446469.Sked_36740"/>
<dbReference type="Gene3D" id="1.10.10.10">
    <property type="entry name" value="Winged helix-like DNA-binding domain superfamily/Winged helix DNA-binding domain"/>
    <property type="match status" value="1"/>
</dbReference>
<evidence type="ECO:0000256" key="4">
    <source>
        <dbReference type="SAM" id="MobiDB-lite"/>
    </source>
</evidence>
<evidence type="ECO:0000313" key="7">
    <source>
        <dbReference type="Proteomes" id="UP000000322"/>
    </source>
</evidence>
<dbReference type="RefSeq" id="WP_012868628.1">
    <property type="nucleotide sequence ID" value="NC_013521.1"/>
</dbReference>
<name>D1BG43_SANKS</name>
<dbReference type="EMBL" id="CP001819">
    <property type="protein sequence ID" value="ACZ23560.1"/>
    <property type="molecule type" value="Genomic_DNA"/>
</dbReference>
<dbReference type="SUPFAM" id="SSF46785">
    <property type="entry name" value="Winged helix' DNA-binding domain"/>
    <property type="match status" value="1"/>
</dbReference>
<dbReference type="PANTHER" id="PTHR43132">
    <property type="entry name" value="ARSENICAL RESISTANCE OPERON REPRESSOR ARSR-RELATED"/>
    <property type="match status" value="1"/>
</dbReference>
<keyword evidence="3" id="KW-0804">Transcription</keyword>
<dbReference type="Proteomes" id="UP000000322">
    <property type="component" value="Chromosome"/>
</dbReference>
<dbReference type="GO" id="GO:0003677">
    <property type="term" value="F:DNA binding"/>
    <property type="evidence" value="ECO:0007669"/>
    <property type="project" value="UniProtKB-KW"/>
</dbReference>
<sequence length="230" mass="24339">MTAPRTPEDQPTASLRIQDVGALRALANPLRMRILGRLRQEGPATVGALASATGTAAGSVSFHVRTLVEHGLVVEVPELARDRRERWWAATSRTTSWEPGDFQQTEDGRDATGELERAVLRSQLASAEAALDHRSQTDPEWVAAGAYGDDRLLLTLDEARELRADLEGVMARWRARADAGRAAPGAGGAGEAVGGKSADSDTTDGKATDSGAAQQVAPVVVVVHTYRAAP</sequence>
<dbReference type="SMART" id="SM00418">
    <property type="entry name" value="HTH_ARSR"/>
    <property type="match status" value="1"/>
</dbReference>
<dbReference type="GO" id="GO:0003700">
    <property type="term" value="F:DNA-binding transcription factor activity"/>
    <property type="evidence" value="ECO:0007669"/>
    <property type="project" value="InterPro"/>
</dbReference>
<dbReference type="Pfam" id="PF12840">
    <property type="entry name" value="HTH_20"/>
    <property type="match status" value="1"/>
</dbReference>
<gene>
    <name evidence="6" type="ordered locus">Sked_36740</name>
</gene>
<proteinExistence type="predicted"/>
<dbReference type="KEGG" id="ske:Sked_36740"/>
<evidence type="ECO:0000256" key="1">
    <source>
        <dbReference type="ARBA" id="ARBA00023015"/>
    </source>
</evidence>
<protein>
    <submittedName>
        <fullName evidence="6">Bacterial regulatory protein, arsR family</fullName>
    </submittedName>
</protein>
<dbReference type="CDD" id="cd00090">
    <property type="entry name" value="HTH_ARSR"/>
    <property type="match status" value="1"/>
</dbReference>
<dbReference type="InterPro" id="IPR001845">
    <property type="entry name" value="HTH_ArsR_DNA-bd_dom"/>
</dbReference>
<keyword evidence="1" id="KW-0805">Transcription regulation</keyword>
<feature type="domain" description="HTH arsR-type" evidence="5">
    <location>
        <begin position="21"/>
        <end position="93"/>
    </location>
</feature>
<dbReference type="InterPro" id="IPR051011">
    <property type="entry name" value="Metal_resp_trans_reg"/>
</dbReference>
<keyword evidence="7" id="KW-1185">Reference proteome</keyword>
<keyword evidence="2" id="KW-0238">DNA-binding</keyword>
<dbReference type="PANTHER" id="PTHR43132:SF2">
    <property type="entry name" value="ARSENICAL RESISTANCE OPERON REPRESSOR ARSR-RELATED"/>
    <property type="match status" value="1"/>
</dbReference>
<feature type="region of interest" description="Disordered" evidence="4">
    <location>
        <begin position="180"/>
        <end position="214"/>
    </location>
</feature>
<dbReference type="AlphaFoldDB" id="D1BG43"/>
<organism evidence="6 7">
    <name type="scientific">Sanguibacter keddieii (strain ATCC 51767 / DSM 10542 / NCFB 3025 / ST-74)</name>
    <dbReference type="NCBI Taxonomy" id="446469"/>
    <lineage>
        <taxon>Bacteria</taxon>
        <taxon>Bacillati</taxon>
        <taxon>Actinomycetota</taxon>
        <taxon>Actinomycetes</taxon>
        <taxon>Micrococcales</taxon>
        <taxon>Sanguibacteraceae</taxon>
        <taxon>Sanguibacter</taxon>
    </lineage>
</organism>
<dbReference type="eggNOG" id="COG0640">
    <property type="taxonomic scope" value="Bacteria"/>
</dbReference>
<dbReference type="InterPro" id="IPR011991">
    <property type="entry name" value="ArsR-like_HTH"/>
</dbReference>
<dbReference type="HOGENOM" id="CLU_087580_2_1_11"/>
<evidence type="ECO:0000256" key="2">
    <source>
        <dbReference type="ARBA" id="ARBA00023125"/>
    </source>
</evidence>
<evidence type="ECO:0000259" key="5">
    <source>
        <dbReference type="SMART" id="SM00418"/>
    </source>
</evidence>
<dbReference type="InterPro" id="IPR036388">
    <property type="entry name" value="WH-like_DNA-bd_sf"/>
</dbReference>
<dbReference type="InterPro" id="IPR036390">
    <property type="entry name" value="WH_DNA-bd_sf"/>
</dbReference>
<evidence type="ECO:0000313" key="6">
    <source>
        <dbReference type="EMBL" id="ACZ23560.1"/>
    </source>
</evidence>
<evidence type="ECO:0000256" key="3">
    <source>
        <dbReference type="ARBA" id="ARBA00023163"/>
    </source>
</evidence>
<accession>D1BG43</accession>
<reference evidence="6 7" key="1">
    <citation type="journal article" date="2009" name="Stand. Genomic Sci.">
        <title>Complete genome sequence of Sanguibacter keddieii type strain (ST-74).</title>
        <authorList>
            <person name="Ivanova N."/>
            <person name="Sikorski J."/>
            <person name="Sims D."/>
            <person name="Brettin T."/>
            <person name="Detter J.C."/>
            <person name="Han C."/>
            <person name="Lapidus A."/>
            <person name="Copeland A."/>
            <person name="Glavina Del Rio T."/>
            <person name="Nolan M."/>
            <person name="Chen F."/>
            <person name="Lucas S."/>
            <person name="Tice H."/>
            <person name="Cheng J.F."/>
            <person name="Bruce D."/>
            <person name="Goodwin L."/>
            <person name="Pitluck S."/>
            <person name="Pati A."/>
            <person name="Mavromatis K."/>
            <person name="Chen A."/>
            <person name="Palaniappan K."/>
            <person name="D'haeseleer P."/>
            <person name="Chain P."/>
            <person name="Bristow J."/>
            <person name="Eisen J.A."/>
            <person name="Markowitz V."/>
            <person name="Hugenholtz P."/>
            <person name="Goker M."/>
            <person name="Pukall R."/>
            <person name="Klenk H.P."/>
            <person name="Kyrpides N.C."/>
        </authorList>
    </citation>
    <scope>NUCLEOTIDE SEQUENCE [LARGE SCALE GENOMIC DNA]</scope>
    <source>
        <strain evidence="7">ATCC 51767 / DSM 10542 / NCFB 3025 / ST-74</strain>
    </source>
</reference>
<dbReference type="OrthoDB" id="7945987at2"/>